<sequence length="330" mass="36982">MAAPRPSRDSGNSFTLNNPDDGTPIKDMLSFGRYLYVITQKCTYRVQMADQVDPDRKNPALPPAFQQKLFDLGTDSELLRKTLMQAKVLFRKEFLGINVEKAMELTLDALAELAALHEASESFAASEQTALDRMGANPSKDSSQTVPSVGSVQTQCKTFAQKADHFAGKLLKIVPLFYAEQKGKNWDDLASMANGRYGVDDPFCKMLDIAVPVLKLVRNTRDCLEHHRSGVVVRDFEPEPDGRIAVPTIEVNFRGSTLPRYRISSFMSQVERQLVDTFEMLSVHMSSKCMKPFAGIPMQIGPLPEDMQNAWHVRFAYGMYEQNGRFIPCG</sequence>
<reference evidence="2" key="1">
    <citation type="submission" date="2021-02" db="EMBL/GenBank/DDBJ databases">
        <title>Thiocyanate and organic carbon inputs drive convergent selection for specific autotrophic Afipia and Thiobacillus strains within complex microbiomes.</title>
        <authorList>
            <person name="Huddy R.J."/>
            <person name="Sachdeva R."/>
            <person name="Kadzinga F."/>
            <person name="Kantor R.S."/>
            <person name="Harrison S.T.L."/>
            <person name="Banfield J.F."/>
        </authorList>
    </citation>
    <scope>NUCLEOTIDE SEQUENCE</scope>
    <source>
        <strain evidence="2">SCN18_13_7_16_R3_B_64_19</strain>
    </source>
</reference>
<protein>
    <submittedName>
        <fullName evidence="2">Uncharacterized protein</fullName>
    </submittedName>
</protein>
<gene>
    <name evidence="2" type="ORF">J0I24_14345</name>
</gene>
<dbReference type="AlphaFoldDB" id="A0A8I1SWJ7"/>
<comment type="caution">
    <text evidence="2">The sequence shown here is derived from an EMBL/GenBank/DDBJ whole genome shotgun (WGS) entry which is preliminary data.</text>
</comment>
<dbReference type="Proteomes" id="UP000664800">
    <property type="component" value="Unassembled WGS sequence"/>
</dbReference>
<name>A0A8I1SWJ7_THIA3</name>
<organism evidence="2 3">
    <name type="scientific">Thiomonas arsenitoxydans (strain DSM 22701 / CIP 110005 / 3As)</name>
    <dbReference type="NCBI Taxonomy" id="426114"/>
    <lineage>
        <taxon>Bacteria</taxon>
        <taxon>Pseudomonadati</taxon>
        <taxon>Pseudomonadota</taxon>
        <taxon>Betaproteobacteria</taxon>
        <taxon>Burkholderiales</taxon>
        <taxon>Thiomonas</taxon>
    </lineage>
</organism>
<accession>A0A8I1SWJ7</accession>
<feature type="region of interest" description="Disordered" evidence="1">
    <location>
        <begin position="127"/>
        <end position="148"/>
    </location>
</feature>
<evidence type="ECO:0000313" key="2">
    <source>
        <dbReference type="EMBL" id="MBN8745462.1"/>
    </source>
</evidence>
<dbReference type="EMBL" id="JAFKMR010000031">
    <property type="protein sequence ID" value="MBN8745462.1"/>
    <property type="molecule type" value="Genomic_DNA"/>
</dbReference>
<evidence type="ECO:0000256" key="1">
    <source>
        <dbReference type="SAM" id="MobiDB-lite"/>
    </source>
</evidence>
<proteinExistence type="predicted"/>
<evidence type="ECO:0000313" key="3">
    <source>
        <dbReference type="Proteomes" id="UP000664800"/>
    </source>
</evidence>
<feature type="compositionally biased region" description="Polar residues" evidence="1">
    <location>
        <begin position="139"/>
        <end position="148"/>
    </location>
</feature>
<dbReference type="RefSeq" id="WP_276732241.1">
    <property type="nucleotide sequence ID" value="NZ_JAFKMR010000031.1"/>
</dbReference>